<evidence type="ECO:0000256" key="1">
    <source>
        <dbReference type="ARBA" id="ARBA00022795"/>
    </source>
</evidence>
<dbReference type="SUPFAM" id="SSF140566">
    <property type="entry name" value="FlgN-like"/>
    <property type="match status" value="1"/>
</dbReference>
<organism evidence="2 3">
    <name type="scientific">Caproicibacter fermentans</name>
    <dbReference type="NCBI Taxonomy" id="2576756"/>
    <lineage>
        <taxon>Bacteria</taxon>
        <taxon>Bacillati</taxon>
        <taxon>Bacillota</taxon>
        <taxon>Clostridia</taxon>
        <taxon>Eubacteriales</taxon>
        <taxon>Acutalibacteraceae</taxon>
        <taxon>Caproicibacter</taxon>
    </lineage>
</organism>
<reference evidence="2 3" key="1">
    <citation type="submission" date="2019-09" db="EMBL/GenBank/DDBJ databases">
        <title>Genome sequence of Clostridium sp. EA1.</title>
        <authorList>
            <person name="Poehlein A."/>
            <person name="Bengelsdorf F.R."/>
            <person name="Daniel R."/>
        </authorList>
    </citation>
    <scope>NUCLEOTIDE SEQUENCE [LARGE SCALE GENOMIC DNA]</scope>
    <source>
        <strain evidence="2 3">EA1</strain>
    </source>
</reference>
<dbReference type="InterPro" id="IPR036679">
    <property type="entry name" value="FlgN-like_sf"/>
</dbReference>
<proteinExistence type="predicted"/>
<dbReference type="RefSeq" id="WP_066642791.1">
    <property type="nucleotide sequence ID" value="NZ_VWXL01000014.1"/>
</dbReference>
<accession>A0A6N8HVM0</accession>
<sequence>MMDKKTSGSLISYFEKLLDFYRNFLGLEKEKLDDLQNGRLDLLDECLKREQAFVLEARGLEQERAKLMDLTPQPDAKFHALIPQFPGECREQAQALFRQLSSVLTEMKETNRQNTVLLEQKIHTASAVIGKLKNRPELRKIYDEKIRGGNQPPAFLSTKI</sequence>
<keyword evidence="1" id="KW-1005">Bacterial flagellum biogenesis</keyword>
<name>A0A6N8HVM0_9FIRM</name>
<dbReference type="Pfam" id="PF05130">
    <property type="entry name" value="FlgN"/>
    <property type="match status" value="1"/>
</dbReference>
<dbReference type="Gene3D" id="1.20.58.300">
    <property type="entry name" value="FlgN-like"/>
    <property type="match status" value="1"/>
</dbReference>
<dbReference type="AlphaFoldDB" id="A0A6N8HVM0"/>
<dbReference type="OrthoDB" id="1933059at2"/>
<comment type="caution">
    <text evidence="2">The sequence shown here is derived from an EMBL/GenBank/DDBJ whole genome shotgun (WGS) entry which is preliminary data.</text>
</comment>
<protein>
    <submittedName>
        <fullName evidence="2">FlgN protein</fullName>
    </submittedName>
</protein>
<keyword evidence="3" id="KW-1185">Reference proteome</keyword>
<evidence type="ECO:0000313" key="2">
    <source>
        <dbReference type="EMBL" id="MVB09728.1"/>
    </source>
</evidence>
<dbReference type="InterPro" id="IPR007809">
    <property type="entry name" value="FlgN-like"/>
</dbReference>
<evidence type="ECO:0000313" key="3">
    <source>
        <dbReference type="Proteomes" id="UP000469440"/>
    </source>
</evidence>
<dbReference type="EMBL" id="VWXL01000014">
    <property type="protein sequence ID" value="MVB09728.1"/>
    <property type="molecule type" value="Genomic_DNA"/>
</dbReference>
<dbReference type="Proteomes" id="UP000469440">
    <property type="component" value="Unassembled WGS sequence"/>
</dbReference>
<dbReference type="GO" id="GO:0044780">
    <property type="term" value="P:bacterial-type flagellum assembly"/>
    <property type="evidence" value="ECO:0007669"/>
    <property type="project" value="InterPro"/>
</dbReference>
<gene>
    <name evidence="2" type="ORF">CAFE_03930</name>
</gene>